<proteinExistence type="predicted"/>
<protein>
    <submittedName>
        <fullName evidence="2">Uncharacterized protein</fullName>
    </submittedName>
</protein>
<comment type="caution">
    <text evidence="2">The sequence shown here is derived from an EMBL/GenBank/DDBJ whole genome shotgun (WGS) entry which is preliminary data.</text>
</comment>
<dbReference type="InterPro" id="IPR029058">
    <property type="entry name" value="AB_hydrolase_fold"/>
</dbReference>
<feature type="transmembrane region" description="Helical" evidence="1">
    <location>
        <begin position="129"/>
        <end position="148"/>
    </location>
</feature>
<organism evidence="2 3">
    <name type="scientific">Clostridium tertium</name>
    <dbReference type="NCBI Taxonomy" id="1559"/>
    <lineage>
        <taxon>Bacteria</taxon>
        <taxon>Bacillati</taxon>
        <taxon>Bacillota</taxon>
        <taxon>Clostridia</taxon>
        <taxon>Eubacteriales</taxon>
        <taxon>Clostridiaceae</taxon>
        <taxon>Clostridium</taxon>
    </lineage>
</organism>
<keyword evidence="1" id="KW-0812">Transmembrane</keyword>
<accession>A0A9X3XIT9</accession>
<dbReference type="Gene3D" id="3.40.50.1820">
    <property type="entry name" value="alpha/beta hydrolase"/>
    <property type="match status" value="1"/>
</dbReference>
<keyword evidence="1" id="KW-0472">Membrane</keyword>
<dbReference type="Proteomes" id="UP001141183">
    <property type="component" value="Unassembled WGS sequence"/>
</dbReference>
<dbReference type="EMBL" id="JAMRYU010000007">
    <property type="protein sequence ID" value="MDC4240150.1"/>
    <property type="molecule type" value="Genomic_DNA"/>
</dbReference>
<name>A0A9X3XIT9_9CLOT</name>
<sequence>MRDKFKTIEVSFDELDNIIIDDDETKFLIVSKDNVKFEFLLRKKHTSKKLIIFGSGAYDNKKISLPVFQRYTWKDEFEENLIFFNDPTLYLGDITLAWGYGTKDHYYLETIANILKKIIKVMNIRNENIGIYGSSGGGFMAIILATFIRGSKAIVNNPQTNIGKYYEGLTKKMFSLIYPDMELQKALECYPERVNIIELFKRENYVPNITYLQNIACKFDMDNQFLPMIQGLRMINESYFYSKIDIRLYSNKAENHSPLSKAKTILLIKEVLGINTRYKNILEIKSNNWREFSKRNGYSLFRYEVKVDRNIIGKEFIIKVNDKEIKKMGVKNIDSEGYGDIYINEHLYISVAHKDISEDGNINEENIIKYFSSKTITIYY</sequence>
<dbReference type="RefSeq" id="WP_142418670.1">
    <property type="nucleotide sequence ID" value="NZ_JADPEJ010000002.1"/>
</dbReference>
<keyword evidence="3" id="KW-1185">Reference proteome</keyword>
<dbReference type="SUPFAM" id="SSF53474">
    <property type="entry name" value="alpha/beta-Hydrolases"/>
    <property type="match status" value="1"/>
</dbReference>
<evidence type="ECO:0000256" key="1">
    <source>
        <dbReference type="SAM" id="Phobius"/>
    </source>
</evidence>
<keyword evidence="1" id="KW-1133">Transmembrane helix</keyword>
<dbReference type="AlphaFoldDB" id="A0A9X3XIT9"/>
<evidence type="ECO:0000313" key="3">
    <source>
        <dbReference type="Proteomes" id="UP001141183"/>
    </source>
</evidence>
<gene>
    <name evidence="2" type="ORF">NE398_08230</name>
</gene>
<reference evidence="2" key="1">
    <citation type="submission" date="2022-05" db="EMBL/GenBank/DDBJ databases">
        <title>Draft genome sequence of Clostridium tertium strain CP3 isolated from Peru.</title>
        <authorList>
            <person name="Hurtado R."/>
            <person name="Lima L."/>
            <person name="Sousa T."/>
            <person name="Jaiswal A.K."/>
            <person name="Tiwari S."/>
            <person name="Maturrano L."/>
            <person name="Brenig B."/>
            <person name="Azevedo V."/>
        </authorList>
    </citation>
    <scope>NUCLEOTIDE SEQUENCE</scope>
    <source>
        <strain evidence="2">CP3</strain>
    </source>
</reference>
<evidence type="ECO:0000313" key="2">
    <source>
        <dbReference type="EMBL" id="MDC4240150.1"/>
    </source>
</evidence>